<feature type="non-terminal residue" evidence="2">
    <location>
        <position position="1"/>
    </location>
</feature>
<keyword evidence="2" id="KW-0808">Transferase</keyword>
<evidence type="ECO:0000313" key="2">
    <source>
        <dbReference type="EMBL" id="CED90687.1"/>
    </source>
</evidence>
<dbReference type="GO" id="GO:0032259">
    <property type="term" value="P:methylation"/>
    <property type="evidence" value="ECO:0007669"/>
    <property type="project" value="UniProtKB-KW"/>
</dbReference>
<dbReference type="InterPro" id="IPR029026">
    <property type="entry name" value="tRNA_m1G_MTases_N"/>
</dbReference>
<gene>
    <name evidence="2" type="ORF">AAM4_0855</name>
</gene>
<dbReference type="Pfam" id="PF04452">
    <property type="entry name" value="Methyltrans_RNA"/>
    <property type="match status" value="1"/>
</dbReference>
<dbReference type="Gene3D" id="3.40.1280.10">
    <property type="match status" value="1"/>
</dbReference>
<dbReference type="EMBL" id="LK995481">
    <property type="protein sequence ID" value="CED90687.1"/>
    <property type="molecule type" value="Genomic_DNA"/>
</dbReference>
<dbReference type="GO" id="GO:0008168">
    <property type="term" value="F:methyltransferase activity"/>
    <property type="evidence" value="ECO:0007669"/>
    <property type="project" value="UniProtKB-KW"/>
</dbReference>
<dbReference type="AlphaFoldDB" id="A0A1L7R9Z7"/>
<sequence>GGISDTEVEALEDAGARAVRLGPHVLRTASAGPVALAVLAQRAGLWG</sequence>
<accession>A0A1L7R9Z7</accession>
<dbReference type="SUPFAM" id="SSF75217">
    <property type="entry name" value="alpha/beta knot"/>
    <property type="match status" value="1"/>
</dbReference>
<keyword evidence="2" id="KW-0489">Methyltransferase</keyword>
<proteinExistence type="predicted"/>
<name>A0A1L7R9Z7_9ACTO</name>
<feature type="domain" description="Ribosomal RNA small subunit methyltransferase E methyltransferase" evidence="1">
    <location>
        <begin position="1"/>
        <end position="39"/>
    </location>
</feature>
<evidence type="ECO:0000259" key="1">
    <source>
        <dbReference type="Pfam" id="PF04452"/>
    </source>
</evidence>
<protein>
    <submittedName>
        <fullName evidence="2">tRNA/rRNA methyltransferase, SpoU</fullName>
    </submittedName>
</protein>
<reference evidence="2" key="1">
    <citation type="submission" date="2014-07" db="EMBL/GenBank/DDBJ databases">
        <authorList>
            <person name="Zhang J.E."/>
            <person name="Yang H."/>
            <person name="Guo J."/>
            <person name="Deng Z."/>
            <person name="Luo H."/>
            <person name="Luo M."/>
            <person name="Zhao B."/>
        </authorList>
    </citation>
    <scope>NUCLEOTIDE SEQUENCE</scope>
    <source>
        <strain evidence="2">AM4</strain>
    </source>
</reference>
<organism evidence="2">
    <name type="scientific">Actinomyces succiniciruminis</name>
    <dbReference type="NCBI Taxonomy" id="1522002"/>
    <lineage>
        <taxon>Bacteria</taxon>
        <taxon>Bacillati</taxon>
        <taxon>Actinomycetota</taxon>
        <taxon>Actinomycetes</taxon>
        <taxon>Actinomycetales</taxon>
        <taxon>Actinomycetaceae</taxon>
        <taxon>Actinomyces</taxon>
    </lineage>
</organism>
<dbReference type="RefSeq" id="WP_210579357.1">
    <property type="nucleotide sequence ID" value="NZ_LK995481.1"/>
</dbReference>
<dbReference type="InterPro" id="IPR029028">
    <property type="entry name" value="Alpha/beta_knot_MTases"/>
</dbReference>
<dbReference type="InterPro" id="IPR046886">
    <property type="entry name" value="RsmE_MTase_dom"/>
</dbReference>